<reference evidence="3 4" key="1">
    <citation type="submission" date="2019-02" db="EMBL/GenBank/DDBJ databases">
        <title>Deep-cultivation of Planctomycetes and their phenomic and genomic characterization uncovers novel biology.</title>
        <authorList>
            <person name="Wiegand S."/>
            <person name="Jogler M."/>
            <person name="Boedeker C."/>
            <person name="Pinto D."/>
            <person name="Vollmers J."/>
            <person name="Rivas-Marin E."/>
            <person name="Kohn T."/>
            <person name="Peeters S.H."/>
            <person name="Heuer A."/>
            <person name="Rast P."/>
            <person name="Oberbeckmann S."/>
            <person name="Bunk B."/>
            <person name="Jeske O."/>
            <person name="Meyerdierks A."/>
            <person name="Storesund J.E."/>
            <person name="Kallscheuer N."/>
            <person name="Luecker S."/>
            <person name="Lage O.M."/>
            <person name="Pohl T."/>
            <person name="Merkel B.J."/>
            <person name="Hornburger P."/>
            <person name="Mueller R.-W."/>
            <person name="Bruemmer F."/>
            <person name="Labrenz M."/>
            <person name="Spormann A.M."/>
            <person name="Op den Camp H."/>
            <person name="Overmann J."/>
            <person name="Amann R."/>
            <person name="Jetten M.S.M."/>
            <person name="Mascher T."/>
            <person name="Medema M.H."/>
            <person name="Devos D.P."/>
            <person name="Kaster A.-K."/>
            <person name="Ovreas L."/>
            <person name="Rohde M."/>
            <person name="Galperin M.Y."/>
            <person name="Jogler C."/>
        </authorList>
    </citation>
    <scope>NUCLEOTIDE SEQUENCE [LARGE SCALE GENOMIC DNA]</scope>
    <source>
        <strain evidence="3 4">Poly30</strain>
    </source>
</reference>
<evidence type="ECO:0000256" key="2">
    <source>
        <dbReference type="SAM" id="Phobius"/>
    </source>
</evidence>
<gene>
    <name evidence="3" type="ORF">Poly30_37110</name>
</gene>
<name>A0A518EVR0_9BACT</name>
<feature type="region of interest" description="Disordered" evidence="1">
    <location>
        <begin position="1"/>
        <end position="25"/>
    </location>
</feature>
<evidence type="ECO:0000313" key="4">
    <source>
        <dbReference type="Proteomes" id="UP000320390"/>
    </source>
</evidence>
<keyword evidence="2" id="KW-0472">Membrane</keyword>
<evidence type="ECO:0000313" key="3">
    <source>
        <dbReference type="EMBL" id="QDV08175.1"/>
    </source>
</evidence>
<evidence type="ECO:0000256" key="1">
    <source>
        <dbReference type="SAM" id="MobiDB-lite"/>
    </source>
</evidence>
<feature type="transmembrane region" description="Helical" evidence="2">
    <location>
        <begin position="101"/>
        <end position="123"/>
    </location>
</feature>
<feature type="transmembrane region" description="Helical" evidence="2">
    <location>
        <begin position="43"/>
        <end position="62"/>
    </location>
</feature>
<feature type="transmembrane region" description="Helical" evidence="2">
    <location>
        <begin position="129"/>
        <end position="150"/>
    </location>
</feature>
<feature type="transmembrane region" description="Helical" evidence="2">
    <location>
        <begin position="74"/>
        <end position="94"/>
    </location>
</feature>
<dbReference type="EMBL" id="CP036434">
    <property type="protein sequence ID" value="QDV08175.1"/>
    <property type="molecule type" value="Genomic_DNA"/>
</dbReference>
<organism evidence="3 4">
    <name type="scientific">Saltatorellus ferox</name>
    <dbReference type="NCBI Taxonomy" id="2528018"/>
    <lineage>
        <taxon>Bacteria</taxon>
        <taxon>Pseudomonadati</taxon>
        <taxon>Planctomycetota</taxon>
        <taxon>Planctomycetia</taxon>
        <taxon>Planctomycetia incertae sedis</taxon>
        <taxon>Saltatorellus</taxon>
    </lineage>
</organism>
<accession>A0A518EVR0</accession>
<dbReference type="AlphaFoldDB" id="A0A518EVR0"/>
<protein>
    <submittedName>
        <fullName evidence="3">Uncharacterized protein</fullName>
    </submittedName>
</protein>
<proteinExistence type="predicted"/>
<dbReference type="Proteomes" id="UP000320390">
    <property type="component" value="Chromosome"/>
</dbReference>
<sequence>MAELGRDFSVTPQMESHRSNQRPGSGSILGVQRGIRSWLSERLLWVDGLGGLLAGVLVLLAFRWLSALHGLPERWILVVAAVNLTYGGLATYLARRRHRPVRWIGALAGANVFWMVGCLGIVFWHRGSITMYGVAHLIAEGAYVGGLGAWEWRWRSRLASPRFSAIESAD</sequence>
<keyword evidence="2" id="KW-0812">Transmembrane</keyword>
<keyword evidence="2" id="KW-1133">Transmembrane helix</keyword>
<keyword evidence="4" id="KW-1185">Reference proteome</keyword>